<dbReference type="PIRSF" id="PIRSF005859">
    <property type="entry name" value="PBR"/>
    <property type="match status" value="1"/>
</dbReference>
<dbReference type="FunFam" id="1.20.1260.100:FF:000001">
    <property type="entry name" value="translocator protein 2"/>
    <property type="match status" value="1"/>
</dbReference>
<dbReference type="InterPro" id="IPR004307">
    <property type="entry name" value="TspO_MBR"/>
</dbReference>
<feature type="transmembrane region" description="Helical" evidence="6">
    <location>
        <begin position="12"/>
        <end position="33"/>
    </location>
</feature>
<dbReference type="PANTHER" id="PTHR10057">
    <property type="entry name" value="PERIPHERAL-TYPE BENZODIAZEPINE RECEPTOR"/>
    <property type="match status" value="1"/>
</dbReference>
<feature type="transmembrane region" description="Helical" evidence="6">
    <location>
        <begin position="110"/>
        <end position="130"/>
    </location>
</feature>
<protein>
    <submittedName>
        <fullName evidence="7">Tryptophan-rich sensory protein</fullName>
    </submittedName>
</protein>
<proteinExistence type="inferred from homology"/>
<dbReference type="OrthoDB" id="9795496at2"/>
<dbReference type="Gene3D" id="1.20.1260.100">
    <property type="entry name" value="TspO/MBR protein"/>
    <property type="match status" value="1"/>
</dbReference>
<evidence type="ECO:0000256" key="6">
    <source>
        <dbReference type="SAM" id="Phobius"/>
    </source>
</evidence>
<reference evidence="7 8" key="1">
    <citation type="submission" date="2018-08" db="EMBL/GenBank/DDBJ databases">
        <title>Henriciella mobilis sp. nov., isolated from seawater.</title>
        <authorList>
            <person name="Cheng H."/>
            <person name="Wu Y.-H."/>
            <person name="Xu X.-W."/>
            <person name="Guo L.-L."/>
        </authorList>
    </citation>
    <scope>NUCLEOTIDE SEQUENCE [LARGE SCALE GENOMIC DNA]</scope>
    <source>
        <strain evidence="7 8">CCUG67844</strain>
    </source>
</reference>
<evidence type="ECO:0000313" key="8">
    <source>
        <dbReference type="Proteomes" id="UP000265845"/>
    </source>
</evidence>
<comment type="subcellular location">
    <subcellularLocation>
        <location evidence="1">Membrane</location>
        <topology evidence="1">Multi-pass membrane protein</topology>
    </subcellularLocation>
</comment>
<evidence type="ECO:0000256" key="3">
    <source>
        <dbReference type="ARBA" id="ARBA00022692"/>
    </source>
</evidence>
<dbReference type="Pfam" id="PF03073">
    <property type="entry name" value="TspO_MBR"/>
    <property type="match status" value="1"/>
</dbReference>
<gene>
    <name evidence="7" type="ORF">D1222_02280</name>
</gene>
<name>A0A399RLF2_9PROT</name>
<sequence>MSDTTKNSPWRIIIAIIALTAAVAALGGLVSSGSQDPWYAALDKAPYNPPDRAFAIVWPVLYSLIALGAIIVRLKAKSFAAASAAFGIFFTQLAVNLSWSWIFFGFQAPLIALVIIAILLVLIVLMIRAFSRHSIIAGILQVPYLAWVCFAAYLNGFIVYAN</sequence>
<comment type="caution">
    <text evidence="7">The sequence shown here is derived from an EMBL/GenBank/DDBJ whole genome shotgun (WGS) entry which is preliminary data.</text>
</comment>
<evidence type="ECO:0000313" key="7">
    <source>
        <dbReference type="EMBL" id="RIJ31114.1"/>
    </source>
</evidence>
<comment type="similarity">
    <text evidence="2">Belongs to the TspO/BZRP family.</text>
</comment>
<dbReference type="GO" id="GO:0016020">
    <property type="term" value="C:membrane"/>
    <property type="evidence" value="ECO:0007669"/>
    <property type="project" value="UniProtKB-SubCell"/>
</dbReference>
<dbReference type="Proteomes" id="UP000265845">
    <property type="component" value="Unassembled WGS sequence"/>
</dbReference>
<dbReference type="EMBL" id="QWGA01000003">
    <property type="protein sequence ID" value="RIJ31114.1"/>
    <property type="molecule type" value="Genomic_DNA"/>
</dbReference>
<organism evidence="7 8">
    <name type="scientific">Henriciella algicola</name>
    <dbReference type="NCBI Taxonomy" id="1608422"/>
    <lineage>
        <taxon>Bacteria</taxon>
        <taxon>Pseudomonadati</taxon>
        <taxon>Pseudomonadota</taxon>
        <taxon>Alphaproteobacteria</taxon>
        <taxon>Hyphomonadales</taxon>
        <taxon>Hyphomonadaceae</taxon>
        <taxon>Henriciella</taxon>
    </lineage>
</organism>
<feature type="transmembrane region" description="Helical" evidence="6">
    <location>
        <begin position="142"/>
        <end position="161"/>
    </location>
</feature>
<keyword evidence="8" id="KW-1185">Reference proteome</keyword>
<evidence type="ECO:0000256" key="5">
    <source>
        <dbReference type="ARBA" id="ARBA00023136"/>
    </source>
</evidence>
<accession>A0A399RLF2</accession>
<dbReference type="GO" id="GO:0033013">
    <property type="term" value="P:tetrapyrrole metabolic process"/>
    <property type="evidence" value="ECO:0007669"/>
    <property type="project" value="UniProtKB-ARBA"/>
</dbReference>
<dbReference type="RefSeq" id="WP_119452614.1">
    <property type="nucleotide sequence ID" value="NZ_QWGA01000003.1"/>
</dbReference>
<keyword evidence="4 6" id="KW-1133">Transmembrane helix</keyword>
<dbReference type="InterPro" id="IPR038330">
    <property type="entry name" value="TspO/MBR-related_sf"/>
</dbReference>
<dbReference type="CDD" id="cd15904">
    <property type="entry name" value="TSPO_MBR"/>
    <property type="match status" value="1"/>
</dbReference>
<evidence type="ECO:0000256" key="4">
    <source>
        <dbReference type="ARBA" id="ARBA00022989"/>
    </source>
</evidence>
<dbReference type="PANTHER" id="PTHR10057:SF0">
    <property type="entry name" value="TRANSLOCATOR PROTEIN"/>
    <property type="match status" value="1"/>
</dbReference>
<dbReference type="AlphaFoldDB" id="A0A399RLF2"/>
<feature type="transmembrane region" description="Helical" evidence="6">
    <location>
        <begin position="79"/>
        <end position="104"/>
    </location>
</feature>
<evidence type="ECO:0000256" key="2">
    <source>
        <dbReference type="ARBA" id="ARBA00007524"/>
    </source>
</evidence>
<keyword evidence="5 6" id="KW-0472">Membrane</keyword>
<evidence type="ECO:0000256" key="1">
    <source>
        <dbReference type="ARBA" id="ARBA00004141"/>
    </source>
</evidence>
<feature type="transmembrane region" description="Helical" evidence="6">
    <location>
        <begin position="53"/>
        <end position="72"/>
    </location>
</feature>
<keyword evidence="3 6" id="KW-0812">Transmembrane</keyword>